<comment type="caution">
    <text evidence="2">The sequence shown here is derived from an EMBL/GenBank/DDBJ whole genome shotgun (WGS) entry which is preliminary data.</text>
</comment>
<gene>
    <name evidence="2" type="ORF">SMGD1_0309</name>
</gene>
<accession>B6BNN3</accession>
<evidence type="ECO:0000313" key="3">
    <source>
        <dbReference type="Proteomes" id="UP000006431"/>
    </source>
</evidence>
<protein>
    <submittedName>
        <fullName evidence="2">Uncharacterized protein</fullName>
    </submittedName>
</protein>
<dbReference type="AlphaFoldDB" id="B6BNN3"/>
<dbReference type="EMBL" id="AFRZ01000001">
    <property type="protein sequence ID" value="EHP28836.1"/>
    <property type="molecule type" value="Genomic_DNA"/>
</dbReference>
<keyword evidence="1" id="KW-1133">Transmembrane helix</keyword>
<dbReference type="RefSeq" id="WP_008339946.1">
    <property type="nucleotide sequence ID" value="NZ_AFRZ01000001.1"/>
</dbReference>
<evidence type="ECO:0000313" key="2">
    <source>
        <dbReference type="EMBL" id="EHP28836.1"/>
    </source>
</evidence>
<dbReference type="Proteomes" id="UP000006431">
    <property type="component" value="Unassembled WGS sequence"/>
</dbReference>
<organism evidence="2 3">
    <name type="scientific">Sulfurimonas gotlandica (strain DSM 19862 / JCM 16533 / GD1)</name>
    <dbReference type="NCBI Taxonomy" id="929558"/>
    <lineage>
        <taxon>Bacteria</taxon>
        <taxon>Pseudomonadati</taxon>
        <taxon>Campylobacterota</taxon>
        <taxon>Epsilonproteobacteria</taxon>
        <taxon>Campylobacterales</taxon>
        <taxon>Sulfurimonadaceae</taxon>
        <taxon>Sulfurimonas</taxon>
    </lineage>
</organism>
<evidence type="ECO:0000256" key="1">
    <source>
        <dbReference type="SAM" id="Phobius"/>
    </source>
</evidence>
<dbReference type="PATRIC" id="fig|929558.5.peg.308"/>
<reference evidence="2 3" key="1">
    <citation type="journal article" date="2012" name="Proc. Natl. Acad. Sci. U.S.A.">
        <title>Genome and physiology of a model Epsilonproteobacterium responsible for sulfide detoxification in marine oxygen depletion zones.</title>
        <authorList>
            <person name="Grote J."/>
            <person name="Schott T."/>
            <person name="Bruckner C.G."/>
            <person name="Glockner F.O."/>
            <person name="Jost G."/>
            <person name="Teeling H."/>
            <person name="Labrenz M."/>
            <person name="Jurgens K."/>
        </authorList>
    </citation>
    <scope>NUCLEOTIDE SEQUENCE [LARGE SCALE GENOMIC DNA]</scope>
    <source>
        <strain evidence="2 3">GD1</strain>
    </source>
</reference>
<keyword evidence="1" id="KW-0812">Transmembrane</keyword>
<keyword evidence="3" id="KW-1185">Reference proteome</keyword>
<dbReference type="HOGENOM" id="CLU_3297553_0_0_7"/>
<proteinExistence type="predicted"/>
<name>B6BNN3_SULGG</name>
<keyword evidence="1" id="KW-0472">Membrane</keyword>
<accession>H1FU70</accession>
<feature type="transmembrane region" description="Helical" evidence="1">
    <location>
        <begin position="12"/>
        <end position="31"/>
    </location>
</feature>
<sequence>MPNFSEPVSTTFITISIVLIFVVVALGIVAVQKVKKAKEI</sequence>